<evidence type="ECO:0000256" key="2">
    <source>
        <dbReference type="ARBA" id="ARBA00004174"/>
    </source>
</evidence>
<comment type="subcellular location">
    <subcellularLocation>
        <location evidence="3">Endoplasmic reticulum membrane</location>
        <topology evidence="3">Peripheral membrane protein</topology>
    </subcellularLocation>
    <subcellularLocation>
        <location evidence="2">Microsome membrane</location>
        <topology evidence="2">Peripheral membrane protein</topology>
    </subcellularLocation>
</comment>
<dbReference type="GO" id="GO:0005506">
    <property type="term" value="F:iron ion binding"/>
    <property type="evidence" value="ECO:0007669"/>
    <property type="project" value="InterPro"/>
</dbReference>
<proteinExistence type="evidence at transcript level"/>
<keyword evidence="11 14" id="KW-0503">Monooxygenase</keyword>
<dbReference type="EMBL" id="HQ113138">
    <property type="protein sequence ID" value="AEL88546.1"/>
    <property type="molecule type" value="mRNA"/>
</dbReference>
<feature type="binding site" description="axial binding residue" evidence="13">
    <location>
        <position position="452"/>
    </location>
    <ligand>
        <name>heme</name>
        <dbReference type="ChEBI" id="CHEBI:30413"/>
    </ligand>
    <ligandPart>
        <name>Fe</name>
        <dbReference type="ChEBI" id="CHEBI:18248"/>
    </ligandPart>
</feature>
<dbReference type="PROSITE" id="PS00086">
    <property type="entry name" value="CYTOCHROME_P450"/>
    <property type="match status" value="1"/>
</dbReference>
<gene>
    <name evidence="16" type="primary">CYP6DJ1v1</name>
</gene>
<protein>
    <submittedName>
        <fullName evidence="16">Cytochrome P450 CYP6DJ1v1</fullName>
    </submittedName>
</protein>
<dbReference type="GO" id="GO:0005789">
    <property type="term" value="C:endoplasmic reticulum membrane"/>
    <property type="evidence" value="ECO:0007669"/>
    <property type="project" value="UniProtKB-SubCell"/>
</dbReference>
<dbReference type="InterPro" id="IPR002401">
    <property type="entry name" value="Cyt_P450_E_grp-I"/>
</dbReference>
<evidence type="ECO:0000256" key="3">
    <source>
        <dbReference type="ARBA" id="ARBA00004406"/>
    </source>
</evidence>
<reference evidence="16" key="1">
    <citation type="journal article" date="2013" name="Gene">
        <title>Isolation and expression of cytochrome P450 genes in the antennae and gut of pine beetle Dendroctonus rhizophagus (Curculionidae: Scolytinae) following exposure to host monoterpenes.</title>
        <authorList>
            <person name="Cano-Ramirez C."/>
            <person name="Lopez M.F."/>
            <person name="Cesar-Ayala A.K."/>
            <person name="Pineda-Martinez V."/>
            <person name="Sullivan B.T."/>
            <person name="Zuniga G."/>
        </authorList>
    </citation>
    <scope>NUCLEOTIDE SEQUENCE</scope>
</reference>
<evidence type="ECO:0000256" key="4">
    <source>
        <dbReference type="ARBA" id="ARBA00010617"/>
    </source>
</evidence>
<name>G3CLK1_9CUCU</name>
<keyword evidence="8" id="KW-0492">Microsome</keyword>
<dbReference type="InterPro" id="IPR017972">
    <property type="entry name" value="Cyt_P450_CS"/>
</dbReference>
<dbReference type="GO" id="GO:0016705">
    <property type="term" value="F:oxidoreductase activity, acting on paired donors, with incorporation or reduction of molecular oxygen"/>
    <property type="evidence" value="ECO:0007669"/>
    <property type="project" value="InterPro"/>
</dbReference>
<evidence type="ECO:0000256" key="7">
    <source>
        <dbReference type="ARBA" id="ARBA00022824"/>
    </source>
</evidence>
<evidence type="ECO:0000256" key="9">
    <source>
        <dbReference type="ARBA" id="ARBA00023002"/>
    </source>
</evidence>
<dbReference type="PRINTS" id="PR00385">
    <property type="entry name" value="P450"/>
</dbReference>
<evidence type="ECO:0000256" key="14">
    <source>
        <dbReference type="RuleBase" id="RU000461"/>
    </source>
</evidence>
<keyword evidence="9 14" id="KW-0560">Oxidoreductase</keyword>
<evidence type="ECO:0000256" key="13">
    <source>
        <dbReference type="PIRSR" id="PIRSR602401-1"/>
    </source>
</evidence>
<dbReference type="InterPro" id="IPR036396">
    <property type="entry name" value="Cyt_P450_sf"/>
</dbReference>
<dbReference type="FunFam" id="1.10.630.10:FF:000042">
    <property type="entry name" value="Cytochrome P450"/>
    <property type="match status" value="1"/>
</dbReference>
<feature type="transmembrane region" description="Helical" evidence="15">
    <location>
        <begin position="6"/>
        <end position="29"/>
    </location>
</feature>
<comment type="similarity">
    <text evidence="4 14">Belongs to the cytochrome P450 family.</text>
</comment>
<sequence length="507" mass="58358">MAVLGLFPQLLLYISATLVSLFLCVYVYFSYSFTYWKRKGAPYIKPKFPLGNNDCFGTESFSYGLETMDWYKEAKQKGHKLLGAWNYSNPVLLVVDPDYIKSVLVKDFNHFTDRDFFHNPKHDPKNESIFVAENEDWRKLRQRLSPVFSTAKMRIMFELVNKCAEPMMQLFESYCQSGDPMDIKEVVAMFTTDVIGCVAFGLDAGSFTSQDAKFRVIGKKLFESSLKTKMHLLMGRINVKIAQFLGMRVIPESVTEFFAEVIAENARFRQENNVRKTDLMQLLLDLYESSKGQDDGFSFDDFVGNVIVFFIAGFETSSTTMHNALYELARNPDVQERARVEIKTILKKHGGELTYEALQDMTYFRQVIDETLRMYPPVQNVARFCVKPYTFKNSNVTVEKGFSVVIPLVALSRDPDNYPDPERFDPDRFSPQNRDSINKSVYIPFGDGPRNCLGKRFGLMQTSIGLMQIVRDYKISINSKTPMPLKLKRGVFLMETTHKLYLNVTKV</sequence>
<dbReference type="GO" id="GO:0020037">
    <property type="term" value="F:heme binding"/>
    <property type="evidence" value="ECO:0007669"/>
    <property type="project" value="InterPro"/>
</dbReference>
<keyword evidence="5 13" id="KW-0349">Heme</keyword>
<dbReference type="InterPro" id="IPR001128">
    <property type="entry name" value="Cyt_P450"/>
</dbReference>
<evidence type="ECO:0000256" key="1">
    <source>
        <dbReference type="ARBA" id="ARBA00001971"/>
    </source>
</evidence>
<dbReference type="SUPFAM" id="SSF48264">
    <property type="entry name" value="Cytochrome P450"/>
    <property type="match status" value="1"/>
</dbReference>
<evidence type="ECO:0000256" key="11">
    <source>
        <dbReference type="ARBA" id="ARBA00023033"/>
    </source>
</evidence>
<comment type="cofactor">
    <cofactor evidence="1 13">
        <name>heme</name>
        <dbReference type="ChEBI" id="CHEBI:30413"/>
    </cofactor>
</comment>
<dbReference type="AlphaFoldDB" id="G3CLK1"/>
<dbReference type="Gene3D" id="1.10.630.10">
    <property type="entry name" value="Cytochrome P450"/>
    <property type="match status" value="1"/>
</dbReference>
<evidence type="ECO:0000256" key="5">
    <source>
        <dbReference type="ARBA" id="ARBA00022617"/>
    </source>
</evidence>
<dbReference type="PANTHER" id="PTHR24292:SF100">
    <property type="entry name" value="CYTOCHROME P450 6A16, ISOFORM B-RELATED"/>
    <property type="match status" value="1"/>
</dbReference>
<keyword evidence="15" id="KW-1133">Transmembrane helix</keyword>
<evidence type="ECO:0000256" key="15">
    <source>
        <dbReference type="SAM" id="Phobius"/>
    </source>
</evidence>
<keyword evidence="10 13" id="KW-0408">Iron</keyword>
<dbReference type="PRINTS" id="PR00463">
    <property type="entry name" value="EP450I"/>
</dbReference>
<dbReference type="InterPro" id="IPR050476">
    <property type="entry name" value="Insect_CytP450_Detox"/>
</dbReference>
<dbReference type="GO" id="GO:0004497">
    <property type="term" value="F:monooxygenase activity"/>
    <property type="evidence" value="ECO:0007669"/>
    <property type="project" value="UniProtKB-KW"/>
</dbReference>
<accession>G3CLK1</accession>
<dbReference type="CDD" id="cd11056">
    <property type="entry name" value="CYP6-like"/>
    <property type="match status" value="1"/>
</dbReference>
<keyword evidence="7" id="KW-0256">Endoplasmic reticulum</keyword>
<evidence type="ECO:0000256" key="8">
    <source>
        <dbReference type="ARBA" id="ARBA00022848"/>
    </source>
</evidence>
<organism evidence="16">
    <name type="scientific">Dendroctonus rhizophagus</name>
    <dbReference type="NCBI Taxonomy" id="77169"/>
    <lineage>
        <taxon>Eukaryota</taxon>
        <taxon>Metazoa</taxon>
        <taxon>Ecdysozoa</taxon>
        <taxon>Arthropoda</taxon>
        <taxon>Hexapoda</taxon>
        <taxon>Insecta</taxon>
        <taxon>Pterygota</taxon>
        <taxon>Neoptera</taxon>
        <taxon>Endopterygota</taxon>
        <taxon>Coleoptera</taxon>
        <taxon>Polyphaga</taxon>
        <taxon>Cucujiformia</taxon>
        <taxon>Curculionidae</taxon>
        <taxon>Scolytinae</taxon>
        <taxon>Dendroctonus</taxon>
    </lineage>
</organism>
<dbReference type="Pfam" id="PF00067">
    <property type="entry name" value="p450"/>
    <property type="match status" value="1"/>
</dbReference>
<evidence type="ECO:0000256" key="10">
    <source>
        <dbReference type="ARBA" id="ARBA00023004"/>
    </source>
</evidence>
<dbReference type="PANTHER" id="PTHR24292">
    <property type="entry name" value="CYTOCHROME P450"/>
    <property type="match status" value="1"/>
</dbReference>
<keyword evidence="15" id="KW-0812">Transmembrane</keyword>
<evidence type="ECO:0000256" key="12">
    <source>
        <dbReference type="ARBA" id="ARBA00023136"/>
    </source>
</evidence>
<evidence type="ECO:0000256" key="6">
    <source>
        <dbReference type="ARBA" id="ARBA00022723"/>
    </source>
</evidence>
<keyword evidence="12 15" id="KW-0472">Membrane</keyword>
<keyword evidence="6 13" id="KW-0479">Metal-binding</keyword>
<evidence type="ECO:0000313" key="16">
    <source>
        <dbReference type="EMBL" id="AEL88546.1"/>
    </source>
</evidence>